<protein>
    <submittedName>
        <fullName evidence="1">Uncharacterized protein</fullName>
    </submittedName>
</protein>
<proteinExistence type="predicted"/>
<accession>A0A812JAJ3</accession>
<name>A0A812JAJ3_9DINO</name>
<evidence type="ECO:0000313" key="2">
    <source>
        <dbReference type="Proteomes" id="UP000604046"/>
    </source>
</evidence>
<gene>
    <name evidence="1" type="ORF">SNAT2548_LOCUS5655</name>
</gene>
<reference evidence="1" key="1">
    <citation type="submission" date="2021-02" db="EMBL/GenBank/DDBJ databases">
        <authorList>
            <person name="Dougan E. K."/>
            <person name="Rhodes N."/>
            <person name="Thang M."/>
            <person name="Chan C."/>
        </authorList>
    </citation>
    <scope>NUCLEOTIDE SEQUENCE</scope>
</reference>
<sequence length="117" mass="13458">MSQRQLLTQDHERLLATQRGLSCMSRSSLLHERKAPEPEPPFGDAFLQHAELQRLSFCWPDARVRKRRRRRRLARLTRESHLQNGANASCGTCWHDLQNFHVRSKVAIQTAAVASSS</sequence>
<dbReference type="AlphaFoldDB" id="A0A812JAJ3"/>
<comment type="caution">
    <text evidence="1">The sequence shown here is derived from an EMBL/GenBank/DDBJ whole genome shotgun (WGS) entry which is preliminary data.</text>
</comment>
<evidence type="ECO:0000313" key="1">
    <source>
        <dbReference type="EMBL" id="CAE7197923.1"/>
    </source>
</evidence>
<keyword evidence="2" id="KW-1185">Reference proteome</keyword>
<organism evidence="1 2">
    <name type="scientific">Symbiodinium natans</name>
    <dbReference type="NCBI Taxonomy" id="878477"/>
    <lineage>
        <taxon>Eukaryota</taxon>
        <taxon>Sar</taxon>
        <taxon>Alveolata</taxon>
        <taxon>Dinophyceae</taxon>
        <taxon>Suessiales</taxon>
        <taxon>Symbiodiniaceae</taxon>
        <taxon>Symbiodinium</taxon>
    </lineage>
</organism>
<dbReference type="Proteomes" id="UP000604046">
    <property type="component" value="Unassembled WGS sequence"/>
</dbReference>
<dbReference type="EMBL" id="CAJNDS010000364">
    <property type="protein sequence ID" value="CAE7197923.1"/>
    <property type="molecule type" value="Genomic_DNA"/>
</dbReference>